<gene>
    <name evidence="7" type="primary">PpIAA1b</name>
    <name evidence="9" type="synonym">LOC112285764</name>
    <name evidence="8" type="ORF">PHYPA_011543</name>
</gene>
<dbReference type="Pfam" id="PF02309">
    <property type="entry name" value="AUX_IAA"/>
    <property type="match status" value="1"/>
</dbReference>
<comment type="subunit">
    <text evidence="4">Homodimers and heterodimers.</text>
</comment>
<dbReference type="EMBL" id="ABEU02000008">
    <property type="protein sequence ID" value="PNR49647.1"/>
    <property type="molecule type" value="Genomic_DNA"/>
</dbReference>
<reference evidence="8 10" key="2">
    <citation type="journal article" date="2008" name="Science">
        <title>The Physcomitrella genome reveals evolutionary insights into the conquest of land by plants.</title>
        <authorList>
            <person name="Rensing S."/>
            <person name="Lang D."/>
            <person name="Zimmer A."/>
            <person name="Terry A."/>
            <person name="Salamov A."/>
            <person name="Shapiro H."/>
            <person name="Nishiyama T."/>
            <person name="Perroud P.-F."/>
            <person name="Lindquist E."/>
            <person name="Kamisugi Y."/>
            <person name="Tanahashi T."/>
            <person name="Sakakibara K."/>
            <person name="Fujita T."/>
            <person name="Oishi K."/>
            <person name="Shin-I T."/>
            <person name="Kuroki Y."/>
            <person name="Toyoda A."/>
            <person name="Suzuki Y."/>
            <person name="Hashimoto A."/>
            <person name="Yamaguchi K."/>
            <person name="Sugano A."/>
            <person name="Kohara Y."/>
            <person name="Fujiyama A."/>
            <person name="Anterola A."/>
            <person name="Aoki S."/>
            <person name="Ashton N."/>
            <person name="Barbazuk W.B."/>
            <person name="Barker E."/>
            <person name="Bennetzen J."/>
            <person name="Bezanilla M."/>
            <person name="Blankenship R."/>
            <person name="Cho S.H."/>
            <person name="Dutcher S."/>
            <person name="Estelle M."/>
            <person name="Fawcett J.A."/>
            <person name="Gundlach H."/>
            <person name="Hanada K."/>
            <person name="Heyl A."/>
            <person name="Hicks K.A."/>
            <person name="Hugh J."/>
            <person name="Lohr M."/>
            <person name="Mayer K."/>
            <person name="Melkozernov A."/>
            <person name="Murata T."/>
            <person name="Nelson D."/>
            <person name="Pils B."/>
            <person name="Prigge M."/>
            <person name="Reiss B."/>
            <person name="Renner T."/>
            <person name="Rombauts S."/>
            <person name="Rushton P."/>
            <person name="Sanderfoot A."/>
            <person name="Schween G."/>
            <person name="Shiu S.-H."/>
            <person name="Stueber K."/>
            <person name="Theodoulou F.L."/>
            <person name="Tu H."/>
            <person name="Van de Peer Y."/>
            <person name="Verrier P.J."/>
            <person name="Waters E."/>
            <person name="Wood A."/>
            <person name="Yang L."/>
            <person name="Cove D."/>
            <person name="Cuming A."/>
            <person name="Hasebe M."/>
            <person name="Lucas S."/>
            <person name="Mishler D.B."/>
            <person name="Reski R."/>
            <person name="Grigoriev I."/>
            <person name="Quatrano R.S."/>
            <person name="Boore J.L."/>
        </authorList>
    </citation>
    <scope>NUCLEOTIDE SEQUENCE [LARGE SCALE GENOMIC DNA]</scope>
    <source>
        <strain evidence="9 10">cv. Gransden 2004</strain>
    </source>
</reference>
<evidence type="ECO:0000256" key="1">
    <source>
        <dbReference type="ARBA" id="ARBA00006728"/>
    </source>
</evidence>
<dbReference type="PANTHER" id="PTHR31734:SF28">
    <property type="entry name" value="AUXIN-RESPONSIVE PROTEIN IAA13"/>
    <property type="match status" value="1"/>
</dbReference>
<dbReference type="Gramene" id="Pp3c8_14720V3.1">
    <property type="protein sequence ID" value="Pp3c8_14720V3.1"/>
    <property type="gene ID" value="Pp3c8_14720"/>
</dbReference>
<feature type="region of interest" description="Disordered" evidence="5">
    <location>
        <begin position="98"/>
        <end position="148"/>
    </location>
</feature>
<accession>Q948Q1</accession>
<sequence length="503" mass="54188">MKFSNEVVHKSMNITEDCSALTGALLKYSTDKSNMNFETLYRDAAVESPQHEVSNESGSTLKEHDYFGLSEVSSSNSSSGKQPEKCCREELNLNESATTLQLGPPAAVKPSGHADGADAHDEGAGPENPAKRPAHHMQQESLADGRKAAAEMGSFKIQRKNILEEFRAMKAQAHMTKSPKPVHTMQHNMHASFSGAQMAFGGAKNNGVKRVFSEAVGGNHIAASGVGVGVREGNDDVSRCEEMNGTEQLDLKVHLPKGMGMARMAPVSGGQNGSAWRNLSFDNMQGPLNPFFRKSLVSKMPVPDGGDSSANASNDCANRKGMVASPSVQPPPAQNQTVGWPPVKNFNKMNTPAPPASTPARACPSVQRKGASTSSSGNLVKIYMDGVPFGRKVDLKTNDSYDKLYSMLEDMFQQYISGQYCGGRSSSSGESHWVASSRKLNFLEGSEYVLIYEDHEGDSMLVGDVPWELFVNAVKRLRIMKGSEQVNLAPKNADPTKVQVAVG</sequence>
<dbReference type="InterPro" id="IPR053793">
    <property type="entry name" value="PB1-like"/>
</dbReference>
<reference evidence="9" key="4">
    <citation type="submission" date="2020-12" db="UniProtKB">
        <authorList>
            <consortium name="EnsemblPlants"/>
        </authorList>
    </citation>
    <scope>IDENTIFICATION</scope>
</reference>
<evidence type="ECO:0000313" key="10">
    <source>
        <dbReference type="Proteomes" id="UP000006727"/>
    </source>
</evidence>
<dbReference type="EnsemblPlants" id="Pp3c8_14720V3.1">
    <property type="protein sequence ID" value="Pp3c8_14720V3.1"/>
    <property type="gene ID" value="Pp3c8_14720"/>
</dbReference>
<keyword evidence="4" id="KW-0804">Transcription</keyword>
<dbReference type="AlphaFoldDB" id="Q948Q1"/>
<dbReference type="OMA" id="NDCANRK"/>
<feature type="region of interest" description="Disordered" evidence="5">
    <location>
        <begin position="302"/>
        <end position="373"/>
    </location>
</feature>
<keyword evidence="4" id="KW-0805">Transcription regulation</keyword>
<evidence type="ECO:0000256" key="5">
    <source>
        <dbReference type="SAM" id="MobiDB-lite"/>
    </source>
</evidence>
<comment type="similarity">
    <text evidence="1 4">Belongs to the Aux/IAA family.</text>
</comment>
<accession>E1C9T3</accession>
<accession>A9T8J7</accession>
<keyword evidence="2 4" id="KW-0678">Repressor</keyword>
<name>Q948Q1_PHYPA</name>
<evidence type="ECO:0000313" key="8">
    <source>
        <dbReference type="EMBL" id="PNR49647.1"/>
    </source>
</evidence>
<dbReference type="GO" id="GO:0006355">
    <property type="term" value="P:regulation of DNA-templated transcription"/>
    <property type="evidence" value="ECO:0007669"/>
    <property type="project" value="InterPro"/>
</dbReference>
<evidence type="ECO:0000256" key="3">
    <source>
        <dbReference type="ARBA" id="ARBA00023294"/>
    </source>
</evidence>
<organism evidence="7">
    <name type="scientific">Physcomitrium patens</name>
    <name type="common">Spreading-leaved earth moss</name>
    <name type="synonym">Physcomitrella patens</name>
    <dbReference type="NCBI Taxonomy" id="3218"/>
    <lineage>
        <taxon>Eukaryota</taxon>
        <taxon>Viridiplantae</taxon>
        <taxon>Streptophyta</taxon>
        <taxon>Embryophyta</taxon>
        <taxon>Bryophyta</taxon>
        <taxon>Bryophytina</taxon>
        <taxon>Bryopsida</taxon>
        <taxon>Funariidae</taxon>
        <taxon>Funariales</taxon>
        <taxon>Funariaceae</taxon>
        <taxon>Physcomitrium</taxon>
    </lineage>
</organism>
<comment type="function">
    <text evidence="4">Aux/IAA proteins are short-lived transcriptional factors that function as repressors of early auxin response genes at low auxin concentrations.</text>
</comment>
<dbReference type="GO" id="GO:0005634">
    <property type="term" value="C:nucleus"/>
    <property type="evidence" value="ECO:0007669"/>
    <property type="project" value="UniProtKB-SubCell"/>
</dbReference>
<dbReference type="PANTHER" id="PTHR31734">
    <property type="entry name" value="AUXIN-RESPONSIVE PROTEIN IAA17"/>
    <property type="match status" value="1"/>
</dbReference>
<evidence type="ECO:0000256" key="4">
    <source>
        <dbReference type="RuleBase" id="RU004549"/>
    </source>
</evidence>
<dbReference type="InterPro" id="IPR033389">
    <property type="entry name" value="AUX/IAA_dom"/>
</dbReference>
<evidence type="ECO:0000259" key="6">
    <source>
        <dbReference type="PROSITE" id="PS51745"/>
    </source>
</evidence>
<dbReference type="PROSITE" id="PS51745">
    <property type="entry name" value="PB1"/>
    <property type="match status" value="1"/>
</dbReference>
<dbReference type="Proteomes" id="UP000006727">
    <property type="component" value="Chromosome 8"/>
</dbReference>
<evidence type="ECO:0000313" key="7">
    <source>
        <dbReference type="EMBL" id="BAB71766.1"/>
    </source>
</evidence>
<evidence type="ECO:0000256" key="2">
    <source>
        <dbReference type="ARBA" id="ARBA00022491"/>
    </source>
</evidence>
<reference evidence="8 10" key="3">
    <citation type="journal article" date="2018" name="Plant J.">
        <title>The Physcomitrella patens chromosome-scale assembly reveals moss genome structure and evolution.</title>
        <authorList>
            <person name="Lang D."/>
            <person name="Ullrich K.K."/>
            <person name="Murat F."/>
            <person name="Fuchs J."/>
            <person name="Jenkins J."/>
            <person name="Haas F.B."/>
            <person name="Piednoel M."/>
            <person name="Gundlach H."/>
            <person name="Van Bel M."/>
            <person name="Meyberg R."/>
            <person name="Vives C."/>
            <person name="Morata J."/>
            <person name="Symeonidi A."/>
            <person name="Hiss M."/>
            <person name="Muchero W."/>
            <person name="Kamisugi Y."/>
            <person name="Saleh O."/>
            <person name="Blanc G."/>
            <person name="Decker E.L."/>
            <person name="van Gessel N."/>
            <person name="Grimwood J."/>
            <person name="Hayes R.D."/>
            <person name="Graham S.W."/>
            <person name="Gunter L.E."/>
            <person name="McDaniel S.F."/>
            <person name="Hoernstein S.N.W."/>
            <person name="Larsson A."/>
            <person name="Li F.W."/>
            <person name="Perroud P.F."/>
            <person name="Phillips J."/>
            <person name="Ranjan P."/>
            <person name="Rokshar D.S."/>
            <person name="Rothfels C.J."/>
            <person name="Schneider L."/>
            <person name="Shu S."/>
            <person name="Stevenson D.W."/>
            <person name="Thummler F."/>
            <person name="Tillich M."/>
            <person name="Villarreal Aguilar J.C."/>
            <person name="Widiez T."/>
            <person name="Wong G.K."/>
            <person name="Wymore A."/>
            <person name="Zhang Y."/>
            <person name="Zimmer A.D."/>
            <person name="Quatrano R.S."/>
            <person name="Mayer K.F.X."/>
            <person name="Goodstein D."/>
            <person name="Casacuberta J.M."/>
            <person name="Vandepoele K."/>
            <person name="Reski R."/>
            <person name="Cuming A.C."/>
            <person name="Tuskan G.A."/>
            <person name="Maumus F."/>
            <person name="Salse J."/>
            <person name="Schmutz J."/>
            <person name="Rensing S.A."/>
        </authorList>
    </citation>
    <scope>NUCLEOTIDE SEQUENCE [LARGE SCALE GENOMIC DNA]</scope>
    <source>
        <strain evidence="9 10">cv. Gransden 2004</strain>
    </source>
</reference>
<dbReference type="STRING" id="3218.Q948Q1"/>
<dbReference type="SUPFAM" id="SSF54277">
    <property type="entry name" value="CAD &amp; PB1 domains"/>
    <property type="match status" value="1"/>
</dbReference>
<keyword evidence="10" id="KW-1185">Reference proteome</keyword>
<dbReference type="PaxDb" id="3218-PP1S184_21V6.1"/>
<keyword evidence="4" id="KW-0539">Nucleus</keyword>
<dbReference type="eggNOG" id="ENOG502QTW8">
    <property type="taxonomic scope" value="Eukaryota"/>
</dbReference>
<reference evidence="7" key="1">
    <citation type="journal article" date="2002" name="Plant Cell">
        <title>Cryptochrome light signals control development to suppress auxin sensitivity in the moss Physcomitrella patens.</title>
        <authorList>
            <person name="Imaizumi T."/>
            <person name="Kadota A."/>
            <person name="Hasebe M."/>
            <person name="Wada M."/>
        </authorList>
    </citation>
    <scope>NUCLEOTIDE SEQUENCE</scope>
</reference>
<proteinExistence type="evidence at transcript level"/>
<dbReference type="EnsemblPlants" id="Pp3c8_14720V3.2">
    <property type="protein sequence ID" value="Pp3c8_14720V3.2"/>
    <property type="gene ID" value="Pp3c8_14720"/>
</dbReference>
<protein>
    <recommendedName>
        <fullName evidence="4">Auxin-responsive protein</fullName>
    </recommendedName>
</protein>
<dbReference type="Gene3D" id="3.10.20.90">
    <property type="entry name" value="Phosphatidylinositol 3-kinase Catalytic Subunit, Chain A, domain 1"/>
    <property type="match status" value="1"/>
</dbReference>
<comment type="subcellular location">
    <subcellularLocation>
        <location evidence="4">Nucleus</location>
    </subcellularLocation>
</comment>
<dbReference type="Gramene" id="Pp3c8_14720V3.2">
    <property type="protein sequence ID" value="Pp3c8_14720V3.2"/>
    <property type="gene ID" value="Pp3c8_14720"/>
</dbReference>
<dbReference type="InterPro" id="IPR003311">
    <property type="entry name" value="AUX_IAA"/>
</dbReference>
<dbReference type="EMBL" id="AB061223">
    <property type="protein sequence ID" value="BAB71766.1"/>
    <property type="molecule type" value="mRNA"/>
</dbReference>
<dbReference type="GO" id="GO:0009734">
    <property type="term" value="P:auxin-activated signaling pathway"/>
    <property type="evidence" value="ECO:0007669"/>
    <property type="project" value="UniProtKB-UniRule"/>
</dbReference>
<dbReference type="HOGENOM" id="CLU_636784_0_0_1"/>
<keyword evidence="3 4" id="KW-0927">Auxin signaling pathway</keyword>
<evidence type="ECO:0000313" key="9">
    <source>
        <dbReference type="EnsemblPlants" id="Pp3c8_14720V3.1"/>
    </source>
</evidence>
<feature type="domain" description="PB1" evidence="6">
    <location>
        <begin position="377"/>
        <end position="487"/>
    </location>
</feature>